<keyword evidence="10" id="KW-1185">Reference proteome</keyword>
<protein>
    <submittedName>
        <fullName evidence="9">Sugar ABC transporter permease</fullName>
    </submittedName>
</protein>
<comment type="subcellular location">
    <subcellularLocation>
        <location evidence="1 7">Cell membrane</location>
        <topology evidence="1 7">Multi-pass membrane protein</topology>
    </subcellularLocation>
</comment>
<feature type="transmembrane region" description="Helical" evidence="7">
    <location>
        <begin position="168"/>
        <end position="193"/>
    </location>
</feature>
<feature type="transmembrane region" description="Helical" evidence="7">
    <location>
        <begin position="274"/>
        <end position="298"/>
    </location>
</feature>
<dbReference type="PROSITE" id="PS50928">
    <property type="entry name" value="ABC_TM1"/>
    <property type="match status" value="1"/>
</dbReference>
<keyword evidence="5 7" id="KW-1133">Transmembrane helix</keyword>
<dbReference type="EMBL" id="CP073347">
    <property type="protein sequence ID" value="UTW14499.1"/>
    <property type="molecule type" value="Genomic_DNA"/>
</dbReference>
<dbReference type="InterPro" id="IPR035906">
    <property type="entry name" value="MetI-like_sf"/>
</dbReference>
<feature type="transmembrane region" description="Helical" evidence="7">
    <location>
        <begin position="120"/>
        <end position="140"/>
    </location>
</feature>
<feature type="transmembrane region" description="Helical" evidence="7">
    <location>
        <begin position="78"/>
        <end position="108"/>
    </location>
</feature>
<reference evidence="9" key="1">
    <citation type="submission" date="2021-04" db="EMBL/GenBank/DDBJ databases">
        <title>Oceanospirillales bacteria with DddD are important DMSP degraders in coastal seawater.</title>
        <authorList>
            <person name="Liu J."/>
        </authorList>
    </citation>
    <scope>NUCLEOTIDE SEQUENCE</scope>
    <source>
        <strain evidence="9">D13-1</strain>
    </source>
</reference>
<evidence type="ECO:0000256" key="7">
    <source>
        <dbReference type="RuleBase" id="RU363032"/>
    </source>
</evidence>
<evidence type="ECO:0000259" key="8">
    <source>
        <dbReference type="PROSITE" id="PS50928"/>
    </source>
</evidence>
<dbReference type="PANTHER" id="PTHR30193:SF41">
    <property type="entry name" value="DIACETYLCHITOBIOSE UPTAKE SYSTEM PERMEASE PROTEIN NGCF"/>
    <property type="match status" value="1"/>
</dbReference>
<comment type="similarity">
    <text evidence="7">Belongs to the binding-protein-dependent transport system permease family.</text>
</comment>
<accession>A0ABY5HQV5</accession>
<dbReference type="PANTHER" id="PTHR30193">
    <property type="entry name" value="ABC TRANSPORTER PERMEASE PROTEIN"/>
    <property type="match status" value="1"/>
</dbReference>
<sequence>MKVEASADRIQARKRGARAGQRWGNALFILPFLVVYLLMLVIPLFKGIWISLLEVDMLSNSADFVGLDNYVELFSDEIFIGAVLNTFYFVLISTPVFIALGLALALALNRPGRTGATLRAIFFGSSVLSVTIVTLVWKLVLMPHHGMLANITESVGLPSLSLLTSETWALPTIAVVTVWWIIGLPMMLFLAALQQIPREIYEAAALDNASRWRTLWSITLPSIRRTVALVAIIEVILQFQLFGQAQLMTQGGPNNSSRPIVQFIYEAGFRNWELGYAAAASQVLFAMMLVAMAFQVWLSSRKQAY</sequence>
<organism evidence="9 10">
    <name type="scientific">Marinobacterium rhizophilum</name>
    <dbReference type="NCBI Taxonomy" id="420402"/>
    <lineage>
        <taxon>Bacteria</taxon>
        <taxon>Pseudomonadati</taxon>
        <taxon>Pseudomonadota</taxon>
        <taxon>Gammaproteobacteria</taxon>
        <taxon>Oceanospirillales</taxon>
        <taxon>Oceanospirillaceae</taxon>
        <taxon>Marinobacterium</taxon>
    </lineage>
</organism>
<proteinExistence type="inferred from homology"/>
<evidence type="ECO:0000256" key="6">
    <source>
        <dbReference type="ARBA" id="ARBA00023136"/>
    </source>
</evidence>
<feature type="domain" description="ABC transmembrane type-1" evidence="8">
    <location>
        <begin position="83"/>
        <end position="295"/>
    </location>
</feature>
<name>A0ABY5HQV5_9GAMM</name>
<evidence type="ECO:0000256" key="3">
    <source>
        <dbReference type="ARBA" id="ARBA00022475"/>
    </source>
</evidence>
<evidence type="ECO:0000256" key="4">
    <source>
        <dbReference type="ARBA" id="ARBA00022692"/>
    </source>
</evidence>
<gene>
    <name evidence="9" type="ORF">KDW95_23170</name>
</gene>
<evidence type="ECO:0000313" key="10">
    <source>
        <dbReference type="Proteomes" id="UP001058461"/>
    </source>
</evidence>
<dbReference type="InterPro" id="IPR000515">
    <property type="entry name" value="MetI-like"/>
</dbReference>
<keyword evidence="2 7" id="KW-0813">Transport</keyword>
<dbReference type="Gene3D" id="1.10.3720.10">
    <property type="entry name" value="MetI-like"/>
    <property type="match status" value="1"/>
</dbReference>
<feature type="transmembrane region" description="Helical" evidence="7">
    <location>
        <begin position="227"/>
        <end position="247"/>
    </location>
</feature>
<dbReference type="Proteomes" id="UP001058461">
    <property type="component" value="Chromosome"/>
</dbReference>
<feature type="transmembrane region" description="Helical" evidence="7">
    <location>
        <begin position="23"/>
        <end position="45"/>
    </location>
</feature>
<evidence type="ECO:0000313" key="9">
    <source>
        <dbReference type="EMBL" id="UTW14499.1"/>
    </source>
</evidence>
<keyword evidence="6 7" id="KW-0472">Membrane</keyword>
<evidence type="ECO:0000256" key="1">
    <source>
        <dbReference type="ARBA" id="ARBA00004651"/>
    </source>
</evidence>
<dbReference type="Pfam" id="PF00528">
    <property type="entry name" value="BPD_transp_1"/>
    <property type="match status" value="1"/>
</dbReference>
<evidence type="ECO:0000256" key="5">
    <source>
        <dbReference type="ARBA" id="ARBA00022989"/>
    </source>
</evidence>
<evidence type="ECO:0000256" key="2">
    <source>
        <dbReference type="ARBA" id="ARBA00022448"/>
    </source>
</evidence>
<dbReference type="InterPro" id="IPR051393">
    <property type="entry name" value="ABC_transporter_permease"/>
</dbReference>
<dbReference type="SUPFAM" id="SSF161098">
    <property type="entry name" value="MetI-like"/>
    <property type="match status" value="1"/>
</dbReference>
<keyword evidence="3" id="KW-1003">Cell membrane</keyword>
<dbReference type="CDD" id="cd06261">
    <property type="entry name" value="TM_PBP2"/>
    <property type="match status" value="1"/>
</dbReference>
<keyword evidence="4 7" id="KW-0812">Transmembrane</keyword>